<accession>A0A8S0X8S6</accession>
<comment type="caution">
    <text evidence="1">The sequence shown here is derived from an EMBL/GenBank/DDBJ whole genome shotgun (WGS) entry which is preliminary data.</text>
</comment>
<dbReference type="EMBL" id="CADCXN010000071">
    <property type="protein sequence ID" value="CAA9891474.1"/>
    <property type="molecule type" value="Genomic_DNA"/>
</dbReference>
<protein>
    <submittedName>
        <fullName evidence="1">Uncharacterized protein</fullName>
    </submittedName>
</protein>
<name>A0A8S0X8S6_9GAMM</name>
<evidence type="ECO:0000313" key="1">
    <source>
        <dbReference type="EMBL" id="CAA9891474.1"/>
    </source>
</evidence>
<reference evidence="1 2" key="1">
    <citation type="submission" date="2020-02" db="EMBL/GenBank/DDBJ databases">
        <authorList>
            <person name="Hogendoorn C."/>
        </authorList>
    </citation>
    <scope>NUCLEOTIDE SEQUENCE [LARGE SCALE GENOMIC DNA]</scope>
    <source>
        <strain evidence="1">METHB21</strain>
    </source>
</reference>
<organism evidence="1 2">
    <name type="scientific">Candidatus Methylobacter favarea</name>
    <dbReference type="NCBI Taxonomy" id="2707345"/>
    <lineage>
        <taxon>Bacteria</taxon>
        <taxon>Pseudomonadati</taxon>
        <taxon>Pseudomonadota</taxon>
        <taxon>Gammaproteobacteria</taxon>
        <taxon>Methylococcales</taxon>
        <taxon>Methylococcaceae</taxon>
        <taxon>Methylobacter</taxon>
    </lineage>
</organism>
<gene>
    <name evidence="1" type="ORF">METHB2_410016</name>
</gene>
<proteinExistence type="predicted"/>
<sequence>MFIYPARSNHAVLNSVYRSFFVSMHVRVGLLISTSALKLLRNLCSDKILVKLNNNIMLEAICHLYRNVLFQGLQDFLVAL</sequence>
<keyword evidence="2" id="KW-1185">Reference proteome</keyword>
<evidence type="ECO:0000313" key="2">
    <source>
        <dbReference type="Proteomes" id="UP000494216"/>
    </source>
</evidence>
<dbReference type="AlphaFoldDB" id="A0A8S0X8S6"/>
<dbReference type="Proteomes" id="UP000494216">
    <property type="component" value="Unassembled WGS sequence"/>
</dbReference>